<evidence type="ECO:0000256" key="4">
    <source>
        <dbReference type="SAM" id="Phobius"/>
    </source>
</evidence>
<dbReference type="EMBL" id="GBRH01213178">
    <property type="protein sequence ID" value="JAD84717.1"/>
    <property type="molecule type" value="Transcribed_RNA"/>
</dbReference>
<sequence>MTERDVVTWNLMIEGYLQDGQIDKVFHTCHRMLESYLKFDFVTLASVIMACVQYFSLALRWWVQLLMVMQSETILNQM</sequence>
<evidence type="ECO:0008006" key="6">
    <source>
        <dbReference type="Google" id="ProtNLM"/>
    </source>
</evidence>
<dbReference type="Pfam" id="PF13041">
    <property type="entry name" value="PPR_2"/>
    <property type="match status" value="1"/>
</dbReference>
<feature type="repeat" description="PPR" evidence="3">
    <location>
        <begin position="5"/>
        <end position="39"/>
    </location>
</feature>
<dbReference type="Gene3D" id="1.25.40.10">
    <property type="entry name" value="Tetratricopeptide repeat domain"/>
    <property type="match status" value="1"/>
</dbReference>
<evidence type="ECO:0000256" key="3">
    <source>
        <dbReference type="PROSITE-ProRule" id="PRU00708"/>
    </source>
</evidence>
<evidence type="ECO:0000256" key="1">
    <source>
        <dbReference type="ARBA" id="ARBA00022737"/>
    </source>
</evidence>
<keyword evidence="4" id="KW-0812">Transmembrane</keyword>
<evidence type="ECO:0000256" key="2">
    <source>
        <dbReference type="ARBA" id="ARBA00022946"/>
    </source>
</evidence>
<reference evidence="5" key="1">
    <citation type="submission" date="2014-09" db="EMBL/GenBank/DDBJ databases">
        <authorList>
            <person name="Magalhaes I.L.F."/>
            <person name="Oliveira U."/>
            <person name="Santos F.R."/>
            <person name="Vidigal T.H.D.A."/>
            <person name="Brescovit A.D."/>
            <person name="Santos A.J."/>
        </authorList>
    </citation>
    <scope>NUCLEOTIDE SEQUENCE</scope>
    <source>
        <tissue evidence="5">Shoot tissue taken approximately 20 cm above the soil surface</tissue>
    </source>
</reference>
<dbReference type="InterPro" id="IPR002885">
    <property type="entry name" value="PPR_rpt"/>
</dbReference>
<protein>
    <recommendedName>
        <fullName evidence="6">Pentatricopeptide repeat-containing protein</fullName>
    </recommendedName>
</protein>
<proteinExistence type="predicted"/>
<dbReference type="NCBIfam" id="TIGR00756">
    <property type="entry name" value="PPR"/>
    <property type="match status" value="1"/>
</dbReference>
<reference evidence="5" key="2">
    <citation type="journal article" date="2015" name="Data Brief">
        <title>Shoot transcriptome of the giant reed, Arundo donax.</title>
        <authorList>
            <person name="Barrero R.A."/>
            <person name="Guerrero F.D."/>
            <person name="Moolhuijzen P."/>
            <person name="Goolsby J.A."/>
            <person name="Tidwell J."/>
            <person name="Bellgard S.E."/>
            <person name="Bellgard M.I."/>
        </authorList>
    </citation>
    <scope>NUCLEOTIDE SEQUENCE</scope>
    <source>
        <tissue evidence="5">Shoot tissue taken approximately 20 cm above the soil surface</tissue>
    </source>
</reference>
<accession>A0A0A9DLR7</accession>
<dbReference type="PANTHER" id="PTHR47926">
    <property type="entry name" value="PENTATRICOPEPTIDE REPEAT-CONTAINING PROTEIN"/>
    <property type="match status" value="1"/>
</dbReference>
<dbReference type="GO" id="GO:0009451">
    <property type="term" value="P:RNA modification"/>
    <property type="evidence" value="ECO:0007669"/>
    <property type="project" value="InterPro"/>
</dbReference>
<dbReference type="PROSITE" id="PS51375">
    <property type="entry name" value="PPR"/>
    <property type="match status" value="1"/>
</dbReference>
<keyword evidence="4" id="KW-0472">Membrane</keyword>
<organism evidence="5">
    <name type="scientific">Arundo donax</name>
    <name type="common">Giant reed</name>
    <name type="synonym">Donax arundinaceus</name>
    <dbReference type="NCBI Taxonomy" id="35708"/>
    <lineage>
        <taxon>Eukaryota</taxon>
        <taxon>Viridiplantae</taxon>
        <taxon>Streptophyta</taxon>
        <taxon>Embryophyta</taxon>
        <taxon>Tracheophyta</taxon>
        <taxon>Spermatophyta</taxon>
        <taxon>Magnoliopsida</taxon>
        <taxon>Liliopsida</taxon>
        <taxon>Poales</taxon>
        <taxon>Poaceae</taxon>
        <taxon>PACMAD clade</taxon>
        <taxon>Arundinoideae</taxon>
        <taxon>Arundineae</taxon>
        <taxon>Arundo</taxon>
    </lineage>
</organism>
<dbReference type="GO" id="GO:0003723">
    <property type="term" value="F:RNA binding"/>
    <property type="evidence" value="ECO:0007669"/>
    <property type="project" value="InterPro"/>
</dbReference>
<evidence type="ECO:0000313" key="5">
    <source>
        <dbReference type="EMBL" id="JAD84717.1"/>
    </source>
</evidence>
<feature type="transmembrane region" description="Helical" evidence="4">
    <location>
        <begin position="41"/>
        <end position="63"/>
    </location>
</feature>
<name>A0A0A9DLR7_ARUDO</name>
<dbReference type="AlphaFoldDB" id="A0A0A9DLR7"/>
<keyword evidence="2" id="KW-0809">Transit peptide</keyword>
<dbReference type="InterPro" id="IPR046960">
    <property type="entry name" value="PPR_At4g14850-like_plant"/>
</dbReference>
<keyword evidence="4" id="KW-1133">Transmembrane helix</keyword>
<keyword evidence="1" id="KW-0677">Repeat</keyword>
<dbReference type="InterPro" id="IPR011990">
    <property type="entry name" value="TPR-like_helical_dom_sf"/>
</dbReference>